<accession>A0ACC1TQ78</accession>
<reference evidence="1" key="1">
    <citation type="submission" date="2022-09" db="EMBL/GenBank/DDBJ databases">
        <title>A Global Phylogenomic Analysis of the Shiitake Genus Lentinula.</title>
        <authorList>
            <consortium name="DOE Joint Genome Institute"/>
            <person name="Sierra-Patev S."/>
            <person name="Min B."/>
            <person name="Naranjo-Ortiz M."/>
            <person name="Looney B."/>
            <person name="Konkel Z."/>
            <person name="Slot J.C."/>
            <person name="Sakamoto Y."/>
            <person name="Steenwyk J.L."/>
            <person name="Rokas A."/>
            <person name="Carro J."/>
            <person name="Camarero S."/>
            <person name="Ferreira P."/>
            <person name="Molpeceres G."/>
            <person name="Ruiz-Duenas F.J."/>
            <person name="Serrano A."/>
            <person name="Henrissat B."/>
            <person name="Drula E."/>
            <person name="Hughes K.W."/>
            <person name="Mata J.L."/>
            <person name="Ishikawa N.K."/>
            <person name="Vargas-Isla R."/>
            <person name="Ushijima S."/>
            <person name="Smith C.A."/>
            <person name="Ahrendt S."/>
            <person name="Andreopoulos W."/>
            <person name="He G."/>
            <person name="Labutti K."/>
            <person name="Lipzen A."/>
            <person name="Ng V."/>
            <person name="Riley R."/>
            <person name="Sandor L."/>
            <person name="Barry K."/>
            <person name="Martinez A.T."/>
            <person name="Xiao Y."/>
            <person name="Gibbons J.G."/>
            <person name="Terashima K."/>
            <person name="Grigoriev I.V."/>
            <person name="Hibbett D.S."/>
        </authorList>
    </citation>
    <scope>NUCLEOTIDE SEQUENCE</scope>
    <source>
        <strain evidence="1">TMI1499</strain>
    </source>
</reference>
<comment type="caution">
    <text evidence="1">The sequence shown here is derived from an EMBL/GenBank/DDBJ whole genome shotgun (WGS) entry which is preliminary data.</text>
</comment>
<organism evidence="1 2">
    <name type="scientific">Lentinula aff. lateritia</name>
    <dbReference type="NCBI Taxonomy" id="2804960"/>
    <lineage>
        <taxon>Eukaryota</taxon>
        <taxon>Fungi</taxon>
        <taxon>Dikarya</taxon>
        <taxon>Basidiomycota</taxon>
        <taxon>Agaricomycotina</taxon>
        <taxon>Agaricomycetes</taxon>
        <taxon>Agaricomycetidae</taxon>
        <taxon>Agaricales</taxon>
        <taxon>Marasmiineae</taxon>
        <taxon>Omphalotaceae</taxon>
        <taxon>Lentinula</taxon>
    </lineage>
</organism>
<dbReference type="Proteomes" id="UP001163835">
    <property type="component" value="Unassembled WGS sequence"/>
</dbReference>
<sequence>MSLVIGGRNATAAFDLSMFYSAISRNFLTSECGICSSSGTFQSLVTFSTPYSAFTILADFFVVDDLGEYNAVIGLQIWRSCERLSCTEFLLALPRIQSTICSPLPPLPSHVPLGPGPSTHCTVQAALTDGLVTTVTESSVAASQSGHCVIGNVSSSPFIVSGASEPSSSMVIVETVASPSSESLLRASLLRKSVTGIHCSVFVEDMVLFSRYATLHGILQHGVVDVRSSRLAILHHILTGQCFDVRNSDGASNYHACHGFTTDYDTKTECFQTIAALLQSSKSVDLPVEKLKLMLESVCIKDTYHPHDTHRQMLRSLQRYLSRMQNVHVASCATDSFTRVLNVHRRQVQFLLLEIERVYGHPWKYSGLTLLLCPIL</sequence>
<gene>
    <name evidence="1" type="ORF">F5876DRAFT_80481</name>
</gene>
<keyword evidence="2" id="KW-1185">Reference proteome</keyword>
<dbReference type="EMBL" id="MU795395">
    <property type="protein sequence ID" value="KAJ3806655.1"/>
    <property type="molecule type" value="Genomic_DNA"/>
</dbReference>
<name>A0ACC1TQ78_9AGAR</name>
<evidence type="ECO:0000313" key="2">
    <source>
        <dbReference type="Proteomes" id="UP001163835"/>
    </source>
</evidence>
<evidence type="ECO:0000313" key="1">
    <source>
        <dbReference type="EMBL" id="KAJ3806655.1"/>
    </source>
</evidence>
<proteinExistence type="predicted"/>
<protein>
    <submittedName>
        <fullName evidence="1">Uncharacterized protein</fullName>
    </submittedName>
</protein>